<dbReference type="PANTHER" id="PTHR15426">
    <property type="entry name" value="PROTEIN DEPP1"/>
    <property type="match status" value="1"/>
</dbReference>
<dbReference type="AlphaFoldDB" id="A0A670IBC8"/>
<dbReference type="InterPro" id="IPR020133">
    <property type="entry name" value="DEPP"/>
</dbReference>
<organism evidence="1 2">
    <name type="scientific">Podarcis muralis</name>
    <name type="common">Wall lizard</name>
    <name type="synonym">Lacerta muralis</name>
    <dbReference type="NCBI Taxonomy" id="64176"/>
    <lineage>
        <taxon>Eukaryota</taxon>
        <taxon>Metazoa</taxon>
        <taxon>Chordata</taxon>
        <taxon>Craniata</taxon>
        <taxon>Vertebrata</taxon>
        <taxon>Euteleostomi</taxon>
        <taxon>Lepidosauria</taxon>
        <taxon>Squamata</taxon>
        <taxon>Bifurcata</taxon>
        <taxon>Unidentata</taxon>
        <taxon>Episquamata</taxon>
        <taxon>Laterata</taxon>
        <taxon>Lacertibaenia</taxon>
        <taxon>Lacertidae</taxon>
        <taxon>Podarcis</taxon>
    </lineage>
</organism>
<reference evidence="1" key="3">
    <citation type="submission" date="2025-09" db="UniProtKB">
        <authorList>
            <consortium name="Ensembl"/>
        </authorList>
    </citation>
    <scope>IDENTIFICATION</scope>
</reference>
<sequence>MAPRIRLNIAKPLPTISEALEDILDDITSNTKGFGNACTSPDSSSGEDYLQSICQLARPTFPVLPESQRKVQDTEKLGMLHNSHRVFSLSETPKMVSRYKITDILPNVRTFERNSSILDRIKTYSSSKVDPLEELYTETERTHQWRYPNGSENTDHSQHNFQGIGVSEPQEKAMEKPGVCLVQHPVSHSDPPGEPPTSALHALNLTSPRFNPQHLQGKLGGLLPEALESGCQ</sequence>
<reference evidence="1 2" key="1">
    <citation type="journal article" date="2019" name="Proc. Natl. Acad. Sci. U.S.A.">
        <title>Regulatory changes in pterin and carotenoid genes underlie balanced color polymorphisms in the wall lizard.</title>
        <authorList>
            <person name="Andrade P."/>
            <person name="Pinho C."/>
            <person name="Perez I de Lanuza G."/>
            <person name="Afonso S."/>
            <person name="Brejcha J."/>
            <person name="Rubin C.J."/>
            <person name="Wallerman O."/>
            <person name="Pereira P."/>
            <person name="Sabatino S.J."/>
            <person name="Bellati A."/>
            <person name="Pellitteri-Rosa D."/>
            <person name="Bosakova Z."/>
            <person name="Bunikis I."/>
            <person name="Carretero M.A."/>
            <person name="Feiner N."/>
            <person name="Marsik P."/>
            <person name="Pauperio F."/>
            <person name="Salvi D."/>
            <person name="Soler L."/>
            <person name="While G.M."/>
            <person name="Uller T."/>
            <person name="Font E."/>
            <person name="Andersson L."/>
            <person name="Carneiro M."/>
        </authorList>
    </citation>
    <scope>NUCLEOTIDE SEQUENCE</scope>
</reference>
<name>A0A670IBC8_PODMU</name>
<keyword evidence="2" id="KW-1185">Reference proteome</keyword>
<evidence type="ECO:0000313" key="1">
    <source>
        <dbReference type="Ensembl" id="ENSPMRP00000008983.1"/>
    </source>
</evidence>
<dbReference type="GO" id="GO:0005739">
    <property type="term" value="C:mitochondrion"/>
    <property type="evidence" value="ECO:0007669"/>
    <property type="project" value="TreeGrafter"/>
</dbReference>
<evidence type="ECO:0000313" key="2">
    <source>
        <dbReference type="Proteomes" id="UP000472272"/>
    </source>
</evidence>
<protein>
    <submittedName>
        <fullName evidence="1">Uncharacterized protein</fullName>
    </submittedName>
</protein>
<reference evidence="1" key="2">
    <citation type="submission" date="2025-08" db="UniProtKB">
        <authorList>
            <consortium name="Ensembl"/>
        </authorList>
    </citation>
    <scope>IDENTIFICATION</scope>
</reference>
<accession>A0A670IBC8</accession>
<dbReference type="Ensembl" id="ENSPMRT00000009596.1">
    <property type="protein sequence ID" value="ENSPMRP00000008983.1"/>
    <property type="gene ID" value="ENSPMRG00000006040.1"/>
</dbReference>
<dbReference type="PANTHER" id="PTHR15426:SF6">
    <property type="entry name" value="PROTEIN DEPP1"/>
    <property type="match status" value="1"/>
</dbReference>
<proteinExistence type="predicted"/>
<dbReference type="Proteomes" id="UP000472272">
    <property type="component" value="Chromosome 2"/>
</dbReference>
<dbReference type="GO" id="GO:0010506">
    <property type="term" value="P:regulation of autophagy"/>
    <property type="evidence" value="ECO:0007669"/>
    <property type="project" value="TreeGrafter"/>
</dbReference>